<reference evidence="2 3" key="1">
    <citation type="submission" date="2018-06" db="EMBL/GenBank/DDBJ databases">
        <title>Actinomadura craniellae sp. nov. isolated from marine sponge Craniella sp.</title>
        <authorList>
            <person name="Li L."/>
            <person name="Xu Q.H."/>
            <person name="Lin H.W."/>
            <person name="Lu Y.H."/>
        </authorList>
    </citation>
    <scope>NUCLEOTIDE SEQUENCE [LARGE SCALE GENOMIC DNA]</scope>
    <source>
        <strain evidence="2 3">LHW63021</strain>
    </source>
</reference>
<evidence type="ECO:0000256" key="1">
    <source>
        <dbReference type="ARBA" id="ARBA00022679"/>
    </source>
</evidence>
<evidence type="ECO:0000313" key="3">
    <source>
        <dbReference type="Proteomes" id="UP000251891"/>
    </source>
</evidence>
<dbReference type="Gene3D" id="3.40.50.300">
    <property type="entry name" value="P-loop containing nucleotide triphosphate hydrolases"/>
    <property type="match status" value="1"/>
</dbReference>
<dbReference type="SUPFAM" id="SSF52540">
    <property type="entry name" value="P-loop containing nucleoside triphosphate hydrolases"/>
    <property type="match status" value="1"/>
</dbReference>
<organism evidence="2 3">
    <name type="scientific">Actinomadura craniellae</name>
    <dbReference type="NCBI Taxonomy" id="2231787"/>
    <lineage>
        <taxon>Bacteria</taxon>
        <taxon>Bacillati</taxon>
        <taxon>Actinomycetota</taxon>
        <taxon>Actinomycetes</taxon>
        <taxon>Streptosporangiales</taxon>
        <taxon>Thermomonosporaceae</taxon>
        <taxon>Actinomadura</taxon>
    </lineage>
</organism>
<dbReference type="GO" id="GO:0008476">
    <property type="term" value="F:protein-tyrosine sulfotransferase activity"/>
    <property type="evidence" value="ECO:0007669"/>
    <property type="project" value="InterPro"/>
</dbReference>
<dbReference type="AlphaFoldDB" id="A0A365HDX2"/>
<dbReference type="PANTHER" id="PTHR12788">
    <property type="entry name" value="PROTEIN-TYROSINE SULFOTRANSFERASE 2"/>
    <property type="match status" value="1"/>
</dbReference>
<dbReference type="Pfam" id="PF13469">
    <property type="entry name" value="Sulfotransfer_3"/>
    <property type="match status" value="1"/>
</dbReference>
<protein>
    <submittedName>
        <fullName evidence="2">Sulfotransferase</fullName>
    </submittedName>
</protein>
<proteinExistence type="predicted"/>
<sequence length="241" mass="27475">MTANGDRLLAAPVFLMSSVRSGSTLLRVIIDGHSAMHAPHELHLRDLKVDLHNDYVARSMAGLGLSERELEHLLWDRVLHRELMSSGKQILVNKSPDDLFMWRRIAGCWRDARFVFLLRHPGAVLASWWRARPRYSEDEAVESVRRYMTALEEARTELPGHVVRYEELTADPESVCQDLCRFIGVDWEPKMLEYGLTGERNFEAGLGDWSARIKSGRVQPGTPPPADVPKGLRDFARAWGY</sequence>
<dbReference type="OrthoDB" id="9777890at2"/>
<evidence type="ECO:0000313" key="2">
    <source>
        <dbReference type="EMBL" id="RAY17320.1"/>
    </source>
</evidence>
<dbReference type="EMBL" id="QLYX01000001">
    <property type="protein sequence ID" value="RAY17320.1"/>
    <property type="molecule type" value="Genomic_DNA"/>
</dbReference>
<keyword evidence="1 2" id="KW-0808">Transferase</keyword>
<dbReference type="InterPro" id="IPR027417">
    <property type="entry name" value="P-loop_NTPase"/>
</dbReference>
<gene>
    <name evidence="2" type="ORF">DPM19_03280</name>
</gene>
<name>A0A365HDX2_9ACTN</name>
<dbReference type="Proteomes" id="UP000251891">
    <property type="component" value="Unassembled WGS sequence"/>
</dbReference>
<dbReference type="PANTHER" id="PTHR12788:SF10">
    <property type="entry name" value="PROTEIN-TYROSINE SULFOTRANSFERASE"/>
    <property type="match status" value="1"/>
</dbReference>
<comment type="caution">
    <text evidence="2">The sequence shown here is derived from an EMBL/GenBank/DDBJ whole genome shotgun (WGS) entry which is preliminary data.</text>
</comment>
<dbReference type="InterPro" id="IPR026634">
    <property type="entry name" value="TPST-like"/>
</dbReference>
<keyword evidence="3" id="KW-1185">Reference proteome</keyword>
<accession>A0A365HDX2</accession>